<feature type="region of interest" description="Disordered" evidence="2">
    <location>
        <begin position="190"/>
        <end position="209"/>
    </location>
</feature>
<dbReference type="OrthoDB" id="448564at2759"/>
<proteinExistence type="predicted"/>
<keyword evidence="1" id="KW-0175">Coiled coil</keyword>
<gene>
    <name evidence="3" type="ORF">SNAT2548_LOCUS10301</name>
</gene>
<protein>
    <submittedName>
        <fullName evidence="3">Uncharacterized protein</fullName>
    </submittedName>
</protein>
<evidence type="ECO:0000313" key="4">
    <source>
        <dbReference type="Proteomes" id="UP000604046"/>
    </source>
</evidence>
<feature type="compositionally biased region" description="Basic and acidic residues" evidence="2">
    <location>
        <begin position="169"/>
        <end position="181"/>
    </location>
</feature>
<dbReference type="Proteomes" id="UP000604046">
    <property type="component" value="Unassembled WGS sequence"/>
</dbReference>
<evidence type="ECO:0000256" key="1">
    <source>
        <dbReference type="SAM" id="Coils"/>
    </source>
</evidence>
<reference evidence="3" key="1">
    <citation type="submission" date="2021-02" db="EMBL/GenBank/DDBJ databases">
        <authorList>
            <person name="Dougan E. K."/>
            <person name="Rhodes N."/>
            <person name="Thang M."/>
            <person name="Chan C."/>
        </authorList>
    </citation>
    <scope>NUCLEOTIDE SEQUENCE</scope>
</reference>
<feature type="region of interest" description="Disordered" evidence="2">
    <location>
        <begin position="157"/>
        <end position="181"/>
    </location>
</feature>
<comment type="caution">
    <text evidence="3">The sequence shown here is derived from an EMBL/GenBank/DDBJ whole genome shotgun (WGS) entry which is preliminary data.</text>
</comment>
<evidence type="ECO:0000313" key="3">
    <source>
        <dbReference type="EMBL" id="CAE7237263.1"/>
    </source>
</evidence>
<feature type="compositionally biased region" description="Basic and acidic residues" evidence="2">
    <location>
        <begin position="190"/>
        <end position="203"/>
    </location>
</feature>
<accession>A0A812KW40</accession>
<name>A0A812KW40_9DINO</name>
<dbReference type="AlphaFoldDB" id="A0A812KW40"/>
<evidence type="ECO:0000256" key="2">
    <source>
        <dbReference type="SAM" id="MobiDB-lite"/>
    </source>
</evidence>
<feature type="coiled-coil region" evidence="1">
    <location>
        <begin position="51"/>
        <end position="101"/>
    </location>
</feature>
<sequence length="465" mass="53053">MAVVMEVKSNLLKEERQMLLRRFKRPGFKLVAQVVMGEPPAEFKEIVHKGLLEEKQQKLDEEWKLRKAEKERERELRARERELEEARRKAEADALARAQAEAMAQAEAVKAQLLAQQQAQAAVIEIGPDGTPIQPTPPGDGAVVVDAEPMVVEANPPAEGVPQAAPAGEVKEEQGEAKPDVKMEGEVKLEEVKQEEEEKKVEPEEPEEPRPIATLTDEEKAIFFTPKASTDLTSWTLGGHFAKFCLPDADEGFDEIRFAWNPQEVCKEYLHKWVLKNKILCRMEDIVPSDWFHLKSSEWQKVLADWHSKQGEFAAKQAYQEDEPPAEDGSSVTDVMSVPDICNVVNGEPLFAKFTFEDWALLSLRLELHLLVHSFRRDAQDDERVGIHESHLPFYYNKYYKKTFNVKHYGVENNAALLSFIKDTVVINPENQVIQAMLQEEVESFDIFVKLTEVLWPWNSDVRTA</sequence>
<organism evidence="3 4">
    <name type="scientific">Symbiodinium natans</name>
    <dbReference type="NCBI Taxonomy" id="878477"/>
    <lineage>
        <taxon>Eukaryota</taxon>
        <taxon>Sar</taxon>
        <taxon>Alveolata</taxon>
        <taxon>Dinophyceae</taxon>
        <taxon>Suessiales</taxon>
        <taxon>Symbiodiniaceae</taxon>
        <taxon>Symbiodinium</taxon>
    </lineage>
</organism>
<keyword evidence="4" id="KW-1185">Reference proteome</keyword>
<dbReference type="EMBL" id="CAJNDS010000846">
    <property type="protein sequence ID" value="CAE7237263.1"/>
    <property type="molecule type" value="Genomic_DNA"/>
</dbReference>